<dbReference type="InterPro" id="IPR053830">
    <property type="entry name" value="DUF6922"/>
</dbReference>
<proteinExistence type="predicted"/>
<dbReference type="AlphaFoldDB" id="A0A1J5I7N7"/>
<reference evidence="2 3" key="1">
    <citation type="journal article" date="2016" name="Environ. Microbiol.">
        <title>Genomic resolution of a cold subsurface aquifer community provides metabolic insights for novel microbes adapted to high CO concentrations.</title>
        <authorList>
            <person name="Probst A.J."/>
            <person name="Castelle C.J."/>
            <person name="Singh A."/>
            <person name="Brown C.T."/>
            <person name="Anantharaman K."/>
            <person name="Sharon I."/>
            <person name="Hug L.A."/>
            <person name="Burstein D."/>
            <person name="Emerson J.B."/>
            <person name="Thomas B.C."/>
            <person name="Banfield J.F."/>
        </authorList>
    </citation>
    <scope>NUCLEOTIDE SEQUENCE [LARGE SCALE GENOMIC DNA]</scope>
    <source>
        <strain evidence="2">CG2_30_35_20</strain>
    </source>
</reference>
<dbReference type="Proteomes" id="UP000182344">
    <property type="component" value="Unassembled WGS sequence"/>
</dbReference>
<accession>A0A1J5I7N7</accession>
<comment type="caution">
    <text evidence="2">The sequence shown here is derived from an EMBL/GenBank/DDBJ whole genome shotgun (WGS) entry which is preliminary data.</text>
</comment>
<dbReference type="STRING" id="1805376.AUK05_01725"/>
<protein>
    <recommendedName>
        <fullName evidence="1">DUF6922 domain-containing protein</fullName>
    </recommendedName>
</protein>
<gene>
    <name evidence="2" type="ORF">AUK05_01725</name>
</gene>
<evidence type="ECO:0000313" key="2">
    <source>
        <dbReference type="EMBL" id="OIP87232.1"/>
    </source>
</evidence>
<evidence type="ECO:0000313" key="3">
    <source>
        <dbReference type="Proteomes" id="UP000182344"/>
    </source>
</evidence>
<organism evidence="2 3">
    <name type="scientific">Candidatus Shapirobacteria bacterium CG2_30_35_20</name>
    <dbReference type="NCBI Taxonomy" id="1805376"/>
    <lineage>
        <taxon>Bacteria</taxon>
        <taxon>Candidatus Shapironibacteriota</taxon>
    </lineage>
</organism>
<dbReference type="EMBL" id="MNZO01000024">
    <property type="protein sequence ID" value="OIP87232.1"/>
    <property type="molecule type" value="Genomic_DNA"/>
</dbReference>
<feature type="domain" description="DUF6922" evidence="1">
    <location>
        <begin position="13"/>
        <end position="52"/>
    </location>
</feature>
<name>A0A1J5I7N7_9BACT</name>
<dbReference type="Pfam" id="PF21956">
    <property type="entry name" value="DUF6922"/>
    <property type="match status" value="1"/>
</dbReference>
<evidence type="ECO:0000259" key="1">
    <source>
        <dbReference type="Pfam" id="PF21956"/>
    </source>
</evidence>
<sequence length="90" mass="10359">MLKQATVWSKSVGKLDKNKDKEYIVNQVLMYGSLGEIADLKQSYGIDEIKRIFVEKPSQIYSKPAFNLIKNIILKINADLDMGRYIKSVY</sequence>